<keyword evidence="10 11" id="KW-0624">Polysaccharide degradation</keyword>
<evidence type="ECO:0000259" key="12">
    <source>
        <dbReference type="PROSITE" id="PS50853"/>
    </source>
</evidence>
<dbReference type="InterPro" id="IPR000125">
    <property type="entry name" value="Glyco_hydro_14A_bac"/>
</dbReference>
<evidence type="ECO:0000313" key="14">
    <source>
        <dbReference type="Proteomes" id="UP000838821"/>
    </source>
</evidence>
<keyword evidence="5" id="KW-0479">Metal-binding</keyword>
<dbReference type="PANTHER" id="PTHR31352">
    <property type="entry name" value="BETA-AMYLASE 1, CHLOROPLASTIC"/>
    <property type="match status" value="1"/>
</dbReference>
<comment type="similarity">
    <text evidence="3 11">Belongs to the glycosyl hydrolase 14 family.</text>
</comment>
<comment type="cofactor">
    <cofactor evidence="2">
        <name>Ca(2+)</name>
        <dbReference type="ChEBI" id="CHEBI:29108"/>
    </cofactor>
</comment>
<dbReference type="Pfam" id="PF03423">
    <property type="entry name" value="CBM_25"/>
    <property type="match status" value="3"/>
</dbReference>
<dbReference type="InterPro" id="IPR013783">
    <property type="entry name" value="Ig-like_fold"/>
</dbReference>
<dbReference type="Pfam" id="PF01373">
    <property type="entry name" value="Glyco_hydro_14"/>
    <property type="match status" value="1"/>
</dbReference>
<dbReference type="PRINTS" id="PR00750">
    <property type="entry name" value="BETAAMYLASE"/>
</dbReference>
<comment type="caution">
    <text evidence="13">The sequence shown here is derived from an EMBL/GenBank/DDBJ whole genome shotgun (WGS) entry which is preliminary data.</text>
</comment>
<dbReference type="Gene3D" id="3.20.20.80">
    <property type="entry name" value="Glycosidases"/>
    <property type="match status" value="1"/>
</dbReference>
<gene>
    <name evidence="13" type="ORF">PAECIP111891_05609</name>
</gene>
<dbReference type="InterPro" id="IPR003961">
    <property type="entry name" value="FN3_dom"/>
</dbReference>
<evidence type="ECO:0000256" key="4">
    <source>
        <dbReference type="ARBA" id="ARBA00012594"/>
    </source>
</evidence>
<keyword evidence="14" id="KW-1185">Reference proteome</keyword>
<evidence type="ECO:0000256" key="7">
    <source>
        <dbReference type="ARBA" id="ARBA00022801"/>
    </source>
</evidence>
<dbReference type="SMART" id="SM00060">
    <property type="entry name" value="FN3"/>
    <property type="match status" value="2"/>
</dbReference>
<accession>A0ABM9CTL1</accession>
<evidence type="ECO:0000313" key="13">
    <source>
        <dbReference type="EMBL" id="CAH1224041.1"/>
    </source>
</evidence>
<dbReference type="InterPro" id="IPR001554">
    <property type="entry name" value="Glyco_hydro_14"/>
</dbReference>
<dbReference type="CDD" id="cd00063">
    <property type="entry name" value="FN3"/>
    <property type="match status" value="2"/>
</dbReference>
<dbReference type="Pfam" id="PF00041">
    <property type="entry name" value="fn3"/>
    <property type="match status" value="2"/>
</dbReference>
<keyword evidence="8 11" id="KW-0119">Carbohydrate metabolism</keyword>
<feature type="domain" description="Fibronectin type-III" evidence="12">
    <location>
        <begin position="762"/>
        <end position="847"/>
    </location>
</feature>
<keyword evidence="7 11" id="KW-0378">Hydrolase</keyword>
<name>A0ABM9CTL1_9BACL</name>
<sequence length="947" mass="101027">MSLSTIAWRKARILVLGFFLVFSTILGLFSNSNTASADVANDFKASVMAPLTKITDWNAFKNQLITLKNNGVYALTTDVWWGDVEAAGDNQFDWSYYTTYANVVSQSGLKWVPILSTHTCGGNPGDDCNIPIPSWLWSKGTADEMKYKSETGYVNNEAISPFWSGIGQQYNELFASFAANFTSYKSIIPKIYLSAGPSGELRYPSYYNSAGWSYPARGKFQVYTDTAKNAFRNAMITKYGSLNGVNQAWNLSLTNASQINPPSDGDTFYSTGGYNSTYGKDFLTWYQSVLENHLGVIAAAAHTNFDAVFGVRIGAKISGLHWQYNNPSAPHSAENTAGYYNYTTLIQKFKDNNLDLTFTALEMNDDGSAPAYSKPSTLVDNVSSIANNLGVRLNGENALPTGNFQKIEEKIMSWGYNGFTLLRLANLVNSDGSANGNMAGFKQYVINHTKNGNDNTEGNKVTLYYKKGFTTPYVHYRPAGGTWTTAPGKAIPDSELSGYAKTTIDIGTATQLEAAFNNGSGTWDSNNSQNYFFSIGTSTYTPGNNGAAGTITTGVPQGVDTTAPSIPTNLASTSKTDTSISLSWSASTDAVGVTGYEIWRNGVKIATTASTSYTNSGLTANTAYSYTVKAYDAAGNLSTDSAALSVTTNPTPVGNSVTVYYKKGYATPYIHYRPAGGTWTTAPGTAMPNSELSGYAKISITIGTASQLEAVFNNGSGTWDNNNSQNYLFNVGTWTFTPSSTGGVGTITAGLPQGVDTTAPSIPTNLASTSKTDTSISLSWSASTDTVGVTGYEIWRNGVKIATTTTTSYTNSGLIANTAYSYTVKAYDAAGNLSADSAAISVTTNPTPVGNSVTVYYKKGFTTPFIHYRPASGTWTAVPGIAMPNSELSGYAKITVNIGTASQLEVVFNNGSGTWDNNNGQNYLFNVGTWTFTPSSSGGVGSITVGP</sequence>
<evidence type="ECO:0000256" key="2">
    <source>
        <dbReference type="ARBA" id="ARBA00001913"/>
    </source>
</evidence>
<dbReference type="InterPro" id="IPR005085">
    <property type="entry name" value="CBM25"/>
</dbReference>
<dbReference type="PANTHER" id="PTHR31352:SF1">
    <property type="entry name" value="BETA-AMYLASE 3, CHLOROPLASTIC"/>
    <property type="match status" value="1"/>
</dbReference>
<dbReference type="Proteomes" id="UP000838821">
    <property type="component" value="Unassembled WGS sequence"/>
</dbReference>
<dbReference type="InterPro" id="IPR017853">
    <property type="entry name" value="GH"/>
</dbReference>
<evidence type="ECO:0000256" key="9">
    <source>
        <dbReference type="ARBA" id="ARBA00023295"/>
    </source>
</evidence>
<evidence type="ECO:0000256" key="5">
    <source>
        <dbReference type="ARBA" id="ARBA00022723"/>
    </source>
</evidence>
<evidence type="ECO:0000256" key="11">
    <source>
        <dbReference type="RuleBase" id="RU000509"/>
    </source>
</evidence>
<evidence type="ECO:0000256" key="8">
    <source>
        <dbReference type="ARBA" id="ARBA00023277"/>
    </source>
</evidence>
<dbReference type="InterPro" id="IPR036116">
    <property type="entry name" value="FN3_sf"/>
</dbReference>
<dbReference type="InterPro" id="IPR018238">
    <property type="entry name" value="Glyco_hydro_14_CS"/>
</dbReference>
<evidence type="ECO:0000256" key="6">
    <source>
        <dbReference type="ARBA" id="ARBA00022729"/>
    </source>
</evidence>
<organism evidence="13 14">
    <name type="scientific">Paenibacillus allorhizoplanae</name>
    <dbReference type="NCBI Taxonomy" id="2905648"/>
    <lineage>
        <taxon>Bacteria</taxon>
        <taxon>Bacillati</taxon>
        <taxon>Bacillota</taxon>
        <taxon>Bacilli</taxon>
        <taxon>Bacillales</taxon>
        <taxon>Paenibacillaceae</taxon>
        <taxon>Paenibacillus</taxon>
    </lineage>
</organism>
<evidence type="ECO:0000256" key="1">
    <source>
        <dbReference type="ARBA" id="ARBA00000546"/>
    </source>
</evidence>
<evidence type="ECO:0000256" key="10">
    <source>
        <dbReference type="ARBA" id="ARBA00023326"/>
    </source>
</evidence>
<proteinExistence type="inferred from homology"/>
<keyword evidence="6" id="KW-0732">Signal</keyword>
<dbReference type="SMART" id="SM01066">
    <property type="entry name" value="CBM_25"/>
    <property type="match status" value="3"/>
</dbReference>
<dbReference type="EMBL" id="CAKMMW010000023">
    <property type="protein sequence ID" value="CAH1224041.1"/>
    <property type="molecule type" value="Genomic_DNA"/>
</dbReference>
<keyword evidence="9 11" id="KW-0326">Glycosidase</keyword>
<feature type="domain" description="Fibronectin type-III" evidence="12">
    <location>
        <begin position="566"/>
        <end position="651"/>
    </location>
</feature>
<dbReference type="PRINTS" id="PR00841">
    <property type="entry name" value="GLHYDLASE14A"/>
</dbReference>
<dbReference type="SUPFAM" id="SSF49265">
    <property type="entry name" value="Fibronectin type III"/>
    <property type="match status" value="2"/>
</dbReference>
<reference evidence="13" key="1">
    <citation type="submission" date="2022-01" db="EMBL/GenBank/DDBJ databases">
        <authorList>
            <person name="Criscuolo A."/>
        </authorList>
    </citation>
    <scope>NUCLEOTIDE SEQUENCE</scope>
    <source>
        <strain evidence="13">CIP111891</strain>
    </source>
</reference>
<comment type="catalytic activity">
    <reaction evidence="1 11">
        <text>Hydrolysis of (1-&gt;4)-alpha-D-glucosidic linkages in polysaccharides so as to remove successive maltose units from the non-reducing ends of the chains.</text>
        <dbReference type="EC" id="3.2.1.2"/>
    </reaction>
</comment>
<evidence type="ECO:0000256" key="3">
    <source>
        <dbReference type="ARBA" id="ARBA00005652"/>
    </source>
</evidence>
<dbReference type="SUPFAM" id="SSF51445">
    <property type="entry name" value="(Trans)glycosidases"/>
    <property type="match status" value="1"/>
</dbReference>
<dbReference type="PROSITE" id="PS00679">
    <property type="entry name" value="BETA_AMYLASE_2"/>
    <property type="match status" value="1"/>
</dbReference>
<dbReference type="EC" id="3.2.1.2" evidence="4 11"/>
<protein>
    <recommendedName>
        <fullName evidence="4 11">Beta-amylase</fullName>
        <ecNumber evidence="4 11">3.2.1.2</ecNumber>
    </recommendedName>
</protein>
<dbReference type="PROSITE" id="PS50853">
    <property type="entry name" value="FN3"/>
    <property type="match status" value="2"/>
</dbReference>
<dbReference type="Gene3D" id="2.60.40.10">
    <property type="entry name" value="Immunoglobulins"/>
    <property type="match status" value="5"/>
</dbReference>